<dbReference type="Proteomes" id="UP000024635">
    <property type="component" value="Unassembled WGS sequence"/>
</dbReference>
<comment type="caution">
    <text evidence="2">The sequence shown here is derived from an EMBL/GenBank/DDBJ whole genome shotgun (WGS) entry which is preliminary data.</text>
</comment>
<feature type="region of interest" description="Disordered" evidence="1">
    <location>
        <begin position="145"/>
        <end position="167"/>
    </location>
</feature>
<evidence type="ECO:0000313" key="2">
    <source>
        <dbReference type="EMBL" id="EYB92146.1"/>
    </source>
</evidence>
<evidence type="ECO:0000256" key="1">
    <source>
        <dbReference type="SAM" id="MobiDB-lite"/>
    </source>
</evidence>
<dbReference type="STRING" id="53326.A0A016SP41"/>
<accession>A0A016SP41</accession>
<gene>
    <name evidence="2" type="primary">Acey_s0197.g1563</name>
    <name evidence="2" type="ORF">Y032_0197g1563</name>
</gene>
<dbReference type="AlphaFoldDB" id="A0A016SP41"/>
<reference evidence="3" key="1">
    <citation type="journal article" date="2015" name="Nat. Genet.">
        <title>The genome and transcriptome of the zoonotic hookworm Ancylostoma ceylanicum identify infection-specific gene families.</title>
        <authorList>
            <person name="Schwarz E.M."/>
            <person name="Hu Y."/>
            <person name="Antoshechkin I."/>
            <person name="Miller M.M."/>
            <person name="Sternberg P.W."/>
            <person name="Aroian R.V."/>
        </authorList>
    </citation>
    <scope>NUCLEOTIDE SEQUENCE</scope>
    <source>
        <strain evidence="3">HY135</strain>
    </source>
</reference>
<dbReference type="OrthoDB" id="6514993at2759"/>
<name>A0A016SP41_9BILA</name>
<sequence>MGCLLHDVTARMKSSINDYHLVVAQNFLSNISLDGSHADTSLQMFNRQKNREASLASLGNDLESDLSDNADEDTALVEAKTPARTTPYSRNESPICSMFSGSSAARNKRTKKTSILKKIARMVSSDDGLLAEKRSLGEEKMCELGSLTEGKPKRKSESLDRSFVDDRPASPMSVTQFTFLRRLRTSLAKADRSRSYLCASSGAPIIVISHFPFQSTARDRSRLRRSRSSIGSTERLQQNTTIGSAEELRPFDFKEIEARKC</sequence>
<evidence type="ECO:0000313" key="3">
    <source>
        <dbReference type="Proteomes" id="UP000024635"/>
    </source>
</evidence>
<dbReference type="EMBL" id="JARK01001533">
    <property type="protein sequence ID" value="EYB92146.1"/>
    <property type="molecule type" value="Genomic_DNA"/>
</dbReference>
<organism evidence="2 3">
    <name type="scientific">Ancylostoma ceylanicum</name>
    <dbReference type="NCBI Taxonomy" id="53326"/>
    <lineage>
        <taxon>Eukaryota</taxon>
        <taxon>Metazoa</taxon>
        <taxon>Ecdysozoa</taxon>
        <taxon>Nematoda</taxon>
        <taxon>Chromadorea</taxon>
        <taxon>Rhabditida</taxon>
        <taxon>Rhabditina</taxon>
        <taxon>Rhabditomorpha</taxon>
        <taxon>Strongyloidea</taxon>
        <taxon>Ancylostomatidae</taxon>
        <taxon>Ancylostomatinae</taxon>
        <taxon>Ancylostoma</taxon>
    </lineage>
</organism>
<protein>
    <submittedName>
        <fullName evidence="2">Uncharacterized protein</fullName>
    </submittedName>
</protein>
<feature type="region of interest" description="Disordered" evidence="1">
    <location>
        <begin position="219"/>
        <end position="241"/>
    </location>
</feature>
<feature type="compositionally biased region" description="Basic and acidic residues" evidence="1">
    <location>
        <begin position="155"/>
        <end position="167"/>
    </location>
</feature>
<proteinExistence type="predicted"/>
<keyword evidence="3" id="KW-1185">Reference proteome</keyword>